<comment type="subcellular location">
    <subcellularLocation>
        <location evidence="1">Cell membrane</location>
        <topology evidence="1">Multi-pass membrane protein</topology>
    </subcellularLocation>
</comment>
<dbReference type="CDD" id="cd13123">
    <property type="entry name" value="MATE_MurJ_like"/>
    <property type="match status" value="1"/>
</dbReference>
<dbReference type="AlphaFoldDB" id="A0A542Y512"/>
<keyword evidence="10" id="KW-1185">Reference proteome</keyword>
<evidence type="ECO:0000256" key="2">
    <source>
        <dbReference type="ARBA" id="ARBA00022475"/>
    </source>
</evidence>
<dbReference type="Pfam" id="PF03023">
    <property type="entry name" value="MurJ"/>
    <property type="match status" value="1"/>
</dbReference>
<evidence type="ECO:0000256" key="5">
    <source>
        <dbReference type="ARBA" id="ARBA00022984"/>
    </source>
</evidence>
<evidence type="ECO:0000256" key="1">
    <source>
        <dbReference type="ARBA" id="ARBA00004651"/>
    </source>
</evidence>
<keyword evidence="7 8" id="KW-0472">Membrane</keyword>
<feature type="transmembrane region" description="Helical" evidence="8">
    <location>
        <begin position="425"/>
        <end position="447"/>
    </location>
</feature>
<feature type="transmembrane region" description="Helical" evidence="8">
    <location>
        <begin position="326"/>
        <end position="348"/>
    </location>
</feature>
<feature type="transmembrane region" description="Helical" evidence="8">
    <location>
        <begin position="165"/>
        <end position="184"/>
    </location>
</feature>
<dbReference type="GO" id="GO:0015648">
    <property type="term" value="F:lipid-linked peptidoglycan transporter activity"/>
    <property type="evidence" value="ECO:0007669"/>
    <property type="project" value="TreeGrafter"/>
</dbReference>
<dbReference type="RefSeq" id="WP_141886514.1">
    <property type="nucleotide sequence ID" value="NZ_BAAAUY010000012.1"/>
</dbReference>
<dbReference type="EMBL" id="VFON01000001">
    <property type="protein sequence ID" value="TQL43157.1"/>
    <property type="molecule type" value="Genomic_DNA"/>
</dbReference>
<accession>A0A542Y512</accession>
<sequence>MASALQRASAIMASGTMVSRILGFAKTMLLVYAIGNTLTLSGDAFANGNQLPNTIYMALAGGMLNAVLVPQIVKAAQGADGGRAYINKVLTLVSVALLTITTIVMIAAPSVVWLFTMAWEPEQRALAIAFAYWCLPQIVFYGWYTMLGEVLNAKKIFGPFTWSPALANVIAIIGTILFIVMFGADPDGNRAVTDWSPGAIGVLAGSATLGVVAQALILIVPWRKAGLSFKPDFRWRGVGLGQTGRLAGWGLASVTVLQLGGIVTSNIVNSASGEGPSLLAMNNAWLVFMLPHSVIAVSLMTAYFTQLAEHGQGGRLGSYRETFSSAARQVLLLMIFASVALFICAGYVSRVMLFGASADQVDSFADLLRAYSVGLAAYSMMFVIQRAFYALSDARTPFFFMSGQLVLLIALTVPVGLVIDKSLLGFAYALIWSGTTILQAIVAFWLLRRKVGGMGGRDLAASGTKNILAAIPTAALGILAIALLANLFPPSEGGIAIVRAIVEALVVTGIMGAAYFGGLLLLKSPEAHAVLRRVLRR</sequence>
<dbReference type="GO" id="GO:0005886">
    <property type="term" value="C:plasma membrane"/>
    <property type="evidence" value="ECO:0007669"/>
    <property type="project" value="UniProtKB-SubCell"/>
</dbReference>
<dbReference type="Proteomes" id="UP000319094">
    <property type="component" value="Unassembled WGS sequence"/>
</dbReference>
<reference evidence="9 10" key="1">
    <citation type="submission" date="2019-06" db="EMBL/GenBank/DDBJ databases">
        <title>Sequencing the genomes of 1000 actinobacteria strains.</title>
        <authorList>
            <person name="Klenk H.-P."/>
        </authorList>
    </citation>
    <scope>NUCLEOTIDE SEQUENCE [LARGE SCALE GENOMIC DNA]</scope>
    <source>
        <strain evidence="9 10">DSM 8803</strain>
    </source>
</reference>
<feature type="transmembrane region" description="Helical" evidence="8">
    <location>
        <begin position="398"/>
        <end position="419"/>
    </location>
</feature>
<proteinExistence type="predicted"/>
<feature type="transmembrane region" description="Helical" evidence="8">
    <location>
        <begin position="500"/>
        <end position="522"/>
    </location>
</feature>
<feature type="transmembrane region" description="Helical" evidence="8">
    <location>
        <begin position="243"/>
        <end position="264"/>
    </location>
</feature>
<feature type="transmembrane region" description="Helical" evidence="8">
    <location>
        <begin position="467"/>
        <end position="488"/>
    </location>
</feature>
<feature type="transmembrane region" description="Helical" evidence="8">
    <location>
        <begin position="284"/>
        <end position="305"/>
    </location>
</feature>
<dbReference type="GO" id="GO:0009252">
    <property type="term" value="P:peptidoglycan biosynthetic process"/>
    <property type="evidence" value="ECO:0007669"/>
    <property type="project" value="UniProtKB-KW"/>
</dbReference>
<evidence type="ECO:0000313" key="10">
    <source>
        <dbReference type="Proteomes" id="UP000319094"/>
    </source>
</evidence>
<feature type="transmembrane region" description="Helical" evidence="8">
    <location>
        <begin position="199"/>
        <end position="222"/>
    </location>
</feature>
<dbReference type="InterPro" id="IPR004268">
    <property type="entry name" value="MurJ"/>
</dbReference>
<feature type="transmembrane region" description="Helical" evidence="8">
    <location>
        <begin position="125"/>
        <end position="144"/>
    </location>
</feature>
<evidence type="ECO:0000256" key="6">
    <source>
        <dbReference type="ARBA" id="ARBA00022989"/>
    </source>
</evidence>
<evidence type="ECO:0000313" key="9">
    <source>
        <dbReference type="EMBL" id="TQL43157.1"/>
    </source>
</evidence>
<feature type="transmembrane region" description="Helical" evidence="8">
    <location>
        <begin position="54"/>
        <end position="73"/>
    </location>
</feature>
<evidence type="ECO:0000256" key="7">
    <source>
        <dbReference type="ARBA" id="ARBA00023136"/>
    </source>
</evidence>
<keyword evidence="5" id="KW-0573">Peptidoglycan synthesis</keyword>
<dbReference type="NCBIfam" id="TIGR01695">
    <property type="entry name" value="murJ_mviN"/>
    <property type="match status" value="1"/>
</dbReference>
<feature type="transmembrane region" description="Helical" evidence="8">
    <location>
        <begin position="12"/>
        <end position="34"/>
    </location>
</feature>
<feature type="transmembrane region" description="Helical" evidence="8">
    <location>
        <begin position="85"/>
        <end position="113"/>
    </location>
</feature>
<dbReference type="GO" id="GO:0034204">
    <property type="term" value="P:lipid translocation"/>
    <property type="evidence" value="ECO:0007669"/>
    <property type="project" value="TreeGrafter"/>
</dbReference>
<name>A0A542Y512_9MICO</name>
<keyword evidence="4" id="KW-0133">Cell shape</keyword>
<dbReference type="PANTHER" id="PTHR47019">
    <property type="entry name" value="LIPID II FLIPPASE MURJ"/>
    <property type="match status" value="1"/>
</dbReference>
<comment type="caution">
    <text evidence="9">The sequence shown here is derived from an EMBL/GenBank/DDBJ whole genome shotgun (WGS) entry which is preliminary data.</text>
</comment>
<evidence type="ECO:0000256" key="4">
    <source>
        <dbReference type="ARBA" id="ARBA00022960"/>
    </source>
</evidence>
<protein>
    <submittedName>
        <fullName evidence="9">Putative peptidoglycan lipid II flippase</fullName>
    </submittedName>
</protein>
<dbReference type="PANTHER" id="PTHR47019:SF1">
    <property type="entry name" value="LIPID II FLIPPASE MURJ"/>
    <property type="match status" value="1"/>
</dbReference>
<organism evidence="9 10">
    <name type="scientific">Leucobacter komagatae</name>
    <dbReference type="NCBI Taxonomy" id="55969"/>
    <lineage>
        <taxon>Bacteria</taxon>
        <taxon>Bacillati</taxon>
        <taxon>Actinomycetota</taxon>
        <taxon>Actinomycetes</taxon>
        <taxon>Micrococcales</taxon>
        <taxon>Microbacteriaceae</taxon>
        <taxon>Leucobacter</taxon>
    </lineage>
</organism>
<keyword evidence="2" id="KW-1003">Cell membrane</keyword>
<keyword evidence="3 8" id="KW-0812">Transmembrane</keyword>
<dbReference type="InterPro" id="IPR051050">
    <property type="entry name" value="Lipid_II_flippase_MurJ/MviN"/>
</dbReference>
<dbReference type="OrthoDB" id="9786339at2"/>
<keyword evidence="6 8" id="KW-1133">Transmembrane helix</keyword>
<evidence type="ECO:0000256" key="8">
    <source>
        <dbReference type="SAM" id="Phobius"/>
    </source>
</evidence>
<evidence type="ECO:0000256" key="3">
    <source>
        <dbReference type="ARBA" id="ARBA00022692"/>
    </source>
</evidence>
<feature type="transmembrane region" description="Helical" evidence="8">
    <location>
        <begin position="368"/>
        <end position="391"/>
    </location>
</feature>
<dbReference type="PRINTS" id="PR01806">
    <property type="entry name" value="VIRFACTRMVIN"/>
</dbReference>
<gene>
    <name evidence="9" type="ORF">FB468_1172</name>
</gene>
<dbReference type="GO" id="GO:0008360">
    <property type="term" value="P:regulation of cell shape"/>
    <property type="evidence" value="ECO:0007669"/>
    <property type="project" value="UniProtKB-KW"/>
</dbReference>